<dbReference type="GO" id="GO:0015679">
    <property type="term" value="P:plasma membrane copper ion transport"/>
    <property type="evidence" value="ECO:0007669"/>
    <property type="project" value="TreeGrafter"/>
</dbReference>
<dbReference type="InterPro" id="IPR006143">
    <property type="entry name" value="RND_pump_MFP"/>
</dbReference>
<evidence type="ECO:0000256" key="1">
    <source>
        <dbReference type="ARBA" id="ARBA00009477"/>
    </source>
</evidence>
<dbReference type="OrthoDB" id="9814657at2"/>
<dbReference type="Gene3D" id="2.40.50.100">
    <property type="match status" value="1"/>
</dbReference>
<dbReference type="Proteomes" id="UP000233782">
    <property type="component" value="Unassembled WGS sequence"/>
</dbReference>
<dbReference type="GO" id="GO:0022857">
    <property type="term" value="F:transmembrane transporter activity"/>
    <property type="evidence" value="ECO:0007669"/>
    <property type="project" value="InterPro"/>
</dbReference>
<dbReference type="PROSITE" id="PS51257">
    <property type="entry name" value="PROKAR_LIPOPROTEIN"/>
    <property type="match status" value="1"/>
</dbReference>
<dbReference type="SUPFAM" id="SSF111369">
    <property type="entry name" value="HlyD-like secretion proteins"/>
    <property type="match status" value="1"/>
</dbReference>
<dbReference type="Gene3D" id="2.40.30.170">
    <property type="match status" value="1"/>
</dbReference>
<dbReference type="PANTHER" id="PTHR30097:SF4">
    <property type="entry name" value="SLR6042 PROTEIN"/>
    <property type="match status" value="1"/>
</dbReference>
<gene>
    <name evidence="5" type="ORF">BD749_0486</name>
</gene>
<proteinExistence type="inferred from homology"/>
<dbReference type="GO" id="GO:0030313">
    <property type="term" value="C:cell envelope"/>
    <property type="evidence" value="ECO:0007669"/>
    <property type="project" value="TreeGrafter"/>
</dbReference>
<dbReference type="PANTHER" id="PTHR30097">
    <property type="entry name" value="CATION EFFLUX SYSTEM PROTEIN CUSB"/>
    <property type="match status" value="1"/>
</dbReference>
<dbReference type="Gene3D" id="1.10.287.470">
    <property type="entry name" value="Helix hairpin bin"/>
    <property type="match status" value="1"/>
</dbReference>
<dbReference type="Pfam" id="PF25973">
    <property type="entry name" value="BSH_CzcB"/>
    <property type="match status" value="1"/>
</dbReference>
<keyword evidence="6" id="KW-1185">Reference proteome</keyword>
<accession>A0A2N3V1T2</accession>
<dbReference type="NCBIfam" id="TIGR01730">
    <property type="entry name" value="RND_mfp"/>
    <property type="match status" value="1"/>
</dbReference>
<dbReference type="RefSeq" id="WP_101442770.1">
    <property type="nucleotide sequence ID" value="NZ_PJMU01000001.1"/>
</dbReference>
<evidence type="ECO:0000259" key="3">
    <source>
        <dbReference type="Pfam" id="PF25954"/>
    </source>
</evidence>
<feature type="domain" description="CzcB-like barrel-sandwich hybrid" evidence="4">
    <location>
        <begin position="86"/>
        <end position="231"/>
    </location>
</feature>
<dbReference type="EMBL" id="PJMU01000001">
    <property type="protein sequence ID" value="PKV75543.1"/>
    <property type="molecule type" value="Genomic_DNA"/>
</dbReference>
<feature type="domain" description="CusB-like beta-barrel" evidence="3">
    <location>
        <begin position="237"/>
        <end position="309"/>
    </location>
</feature>
<comment type="caution">
    <text evidence="5">The sequence shown here is derived from an EMBL/GenBank/DDBJ whole genome shotgun (WGS) entry which is preliminary data.</text>
</comment>
<name>A0A2N3V1T2_9BACT</name>
<evidence type="ECO:0000259" key="4">
    <source>
        <dbReference type="Pfam" id="PF25973"/>
    </source>
</evidence>
<dbReference type="InterPro" id="IPR051909">
    <property type="entry name" value="MFP_Cation_Efflux"/>
</dbReference>
<dbReference type="Pfam" id="PF25954">
    <property type="entry name" value="Beta-barrel_RND_2"/>
    <property type="match status" value="1"/>
</dbReference>
<evidence type="ECO:0000313" key="5">
    <source>
        <dbReference type="EMBL" id="PKV75543.1"/>
    </source>
</evidence>
<dbReference type="InterPro" id="IPR058647">
    <property type="entry name" value="BSH_CzcB-like"/>
</dbReference>
<reference evidence="5 6" key="1">
    <citation type="submission" date="2017-12" db="EMBL/GenBank/DDBJ databases">
        <title>Genomic Encyclopedia of Type Strains, Phase III (KMG-III): the genomes of soil and plant-associated and newly described type strains.</title>
        <authorList>
            <person name="Whitman W."/>
        </authorList>
    </citation>
    <scope>NUCLEOTIDE SEQUENCE [LARGE SCALE GENOMIC DNA]</scope>
    <source>
        <strain evidence="5 6">LP43</strain>
    </source>
</reference>
<keyword evidence="2" id="KW-0813">Transport</keyword>
<dbReference type="GO" id="GO:0016020">
    <property type="term" value="C:membrane"/>
    <property type="evidence" value="ECO:0007669"/>
    <property type="project" value="InterPro"/>
</dbReference>
<protein>
    <submittedName>
        <fullName evidence="5">Cobalt-zinc-cadmium efflux system membrane fusion protein</fullName>
    </submittedName>
</protein>
<organism evidence="5 6">
    <name type="scientific">Pontibacter ramchanderi</name>
    <dbReference type="NCBI Taxonomy" id="1179743"/>
    <lineage>
        <taxon>Bacteria</taxon>
        <taxon>Pseudomonadati</taxon>
        <taxon>Bacteroidota</taxon>
        <taxon>Cytophagia</taxon>
        <taxon>Cytophagales</taxon>
        <taxon>Hymenobacteraceae</taxon>
        <taxon>Pontibacter</taxon>
    </lineage>
</organism>
<sequence length="391" mass="43061">MTAYKIKIITLCGLISLAACSKQTPAEEPETAATEAAASTTSPFVVTFSEEQQKVGSIELGSIENKPLSARVAANGQLQIPPQNKASINPLMGGVVRSIPVKEGEYVQKGKVLATIQNPELIKLQEEYLTTRNQLRFAEQDYERQRTLSDEQVGSRKRFEQAESDVQVQRARLKALAMHLAAMGIAPKNVEAGQITSTMAITAPISGYVRVIDVNMGSYAQPGQQMFEIVDNHHLHLELSVFERDFSKMKEGQKVLFTLPNVAGEPLEAEIFALGRAFEGDSRMVTVHAELENNKNANLLPGMYVNAQILAGKQELPVLPEESVVRYKGKHYVFVKEGPSTFRMQEVETGIAENGFTEIHPLKELPAQAQVVTKGAYYVLAEKMKSEVAED</sequence>
<dbReference type="Gene3D" id="2.40.420.20">
    <property type="match status" value="1"/>
</dbReference>
<dbReference type="AlphaFoldDB" id="A0A2N3V1T2"/>
<comment type="similarity">
    <text evidence="1">Belongs to the membrane fusion protein (MFP) (TC 8.A.1) family.</text>
</comment>
<evidence type="ECO:0000313" key="6">
    <source>
        <dbReference type="Proteomes" id="UP000233782"/>
    </source>
</evidence>
<dbReference type="GO" id="GO:0060003">
    <property type="term" value="P:copper ion export"/>
    <property type="evidence" value="ECO:0007669"/>
    <property type="project" value="TreeGrafter"/>
</dbReference>
<dbReference type="InterPro" id="IPR058792">
    <property type="entry name" value="Beta-barrel_RND_2"/>
</dbReference>
<evidence type="ECO:0000256" key="2">
    <source>
        <dbReference type="ARBA" id="ARBA00022448"/>
    </source>
</evidence>